<dbReference type="PANTHER" id="PTHR43790:SF3">
    <property type="entry name" value="D-ALLOSE IMPORT ATP-BINDING PROTEIN ALSA-RELATED"/>
    <property type="match status" value="1"/>
</dbReference>
<comment type="subcellular location">
    <subcellularLocation>
        <location evidence="1">Cell membrane</location>
        <topology evidence="1">Peripheral membrane protein</topology>
    </subcellularLocation>
</comment>
<evidence type="ECO:0000256" key="9">
    <source>
        <dbReference type="ARBA" id="ARBA00023136"/>
    </source>
</evidence>
<evidence type="ECO:0000256" key="5">
    <source>
        <dbReference type="ARBA" id="ARBA00022737"/>
    </source>
</evidence>
<dbReference type="InterPro" id="IPR003593">
    <property type="entry name" value="AAA+_ATPase"/>
</dbReference>
<keyword evidence="4" id="KW-0762">Sugar transport</keyword>
<dbReference type="GO" id="GO:0005886">
    <property type="term" value="C:plasma membrane"/>
    <property type="evidence" value="ECO:0007669"/>
    <property type="project" value="UniProtKB-SubCell"/>
</dbReference>
<name>A0A7C3EAS2_9SPIR</name>
<reference evidence="11" key="1">
    <citation type="journal article" date="2020" name="mSystems">
        <title>Genome- and Community-Level Interaction Insights into Carbon Utilization and Element Cycling Functions of Hydrothermarchaeota in Hydrothermal Sediment.</title>
        <authorList>
            <person name="Zhou Z."/>
            <person name="Liu Y."/>
            <person name="Xu W."/>
            <person name="Pan J."/>
            <person name="Luo Z.H."/>
            <person name="Li M."/>
        </authorList>
    </citation>
    <scope>NUCLEOTIDE SEQUENCE [LARGE SCALE GENOMIC DNA]</scope>
    <source>
        <strain evidence="11">SpSt-503</strain>
    </source>
</reference>
<evidence type="ECO:0000313" key="11">
    <source>
        <dbReference type="EMBL" id="HFH30016.1"/>
    </source>
</evidence>
<gene>
    <name evidence="11" type="ORF">ENS59_10995</name>
</gene>
<keyword evidence="6" id="KW-0547">Nucleotide-binding</keyword>
<dbReference type="FunFam" id="3.40.50.300:FF:000127">
    <property type="entry name" value="Ribose import ATP-binding protein RbsA"/>
    <property type="match status" value="1"/>
</dbReference>
<proteinExistence type="predicted"/>
<evidence type="ECO:0000259" key="10">
    <source>
        <dbReference type="PROSITE" id="PS50893"/>
    </source>
</evidence>
<feature type="domain" description="ABC transporter" evidence="10">
    <location>
        <begin position="250"/>
        <end position="491"/>
    </location>
</feature>
<keyword evidence="2" id="KW-0813">Transport</keyword>
<keyword evidence="3" id="KW-1003">Cell membrane</keyword>
<accession>A0A7C3EAS2</accession>
<protein>
    <submittedName>
        <fullName evidence="11">Sugar ABC transporter ATP-binding protein</fullName>
    </submittedName>
</protein>
<dbReference type="InterPro" id="IPR017871">
    <property type="entry name" value="ABC_transporter-like_CS"/>
</dbReference>
<dbReference type="CDD" id="cd03216">
    <property type="entry name" value="ABC_Carb_Monos_I"/>
    <property type="match status" value="1"/>
</dbReference>
<dbReference type="AlphaFoldDB" id="A0A7C3EAS2"/>
<dbReference type="PROSITE" id="PS00211">
    <property type="entry name" value="ABC_TRANSPORTER_1"/>
    <property type="match status" value="1"/>
</dbReference>
<keyword evidence="5" id="KW-0677">Repeat</keyword>
<dbReference type="InterPro" id="IPR050107">
    <property type="entry name" value="ABC_carbohydrate_import_ATPase"/>
</dbReference>
<feature type="domain" description="ABC transporter" evidence="10">
    <location>
        <begin position="3"/>
        <end position="239"/>
    </location>
</feature>
<evidence type="ECO:0000256" key="2">
    <source>
        <dbReference type="ARBA" id="ARBA00022448"/>
    </source>
</evidence>
<dbReference type="InterPro" id="IPR027417">
    <property type="entry name" value="P-loop_NTPase"/>
</dbReference>
<evidence type="ECO:0000256" key="6">
    <source>
        <dbReference type="ARBA" id="ARBA00022741"/>
    </source>
</evidence>
<dbReference type="PANTHER" id="PTHR43790">
    <property type="entry name" value="CARBOHYDRATE TRANSPORT ATP-BINDING PROTEIN MG119-RELATED"/>
    <property type="match status" value="1"/>
</dbReference>
<evidence type="ECO:0000256" key="3">
    <source>
        <dbReference type="ARBA" id="ARBA00022475"/>
    </source>
</evidence>
<keyword evidence="7 11" id="KW-0067">ATP-binding</keyword>
<dbReference type="PROSITE" id="PS50893">
    <property type="entry name" value="ABC_TRANSPORTER_2"/>
    <property type="match status" value="2"/>
</dbReference>
<evidence type="ECO:0000256" key="7">
    <source>
        <dbReference type="ARBA" id="ARBA00022840"/>
    </source>
</evidence>
<dbReference type="SUPFAM" id="SSF52540">
    <property type="entry name" value="P-loop containing nucleoside triphosphate hydrolases"/>
    <property type="match status" value="2"/>
</dbReference>
<dbReference type="GO" id="GO:0005524">
    <property type="term" value="F:ATP binding"/>
    <property type="evidence" value="ECO:0007669"/>
    <property type="project" value="UniProtKB-KW"/>
</dbReference>
<dbReference type="GO" id="GO:0016887">
    <property type="term" value="F:ATP hydrolysis activity"/>
    <property type="evidence" value="ECO:0007669"/>
    <property type="project" value="InterPro"/>
</dbReference>
<comment type="caution">
    <text evidence="11">The sequence shown here is derived from an EMBL/GenBank/DDBJ whole genome shotgun (WGS) entry which is preliminary data.</text>
</comment>
<dbReference type="CDD" id="cd03215">
    <property type="entry name" value="ABC_Carb_Monos_II"/>
    <property type="match status" value="1"/>
</dbReference>
<dbReference type="SMART" id="SM00382">
    <property type="entry name" value="AAA"/>
    <property type="match status" value="2"/>
</dbReference>
<evidence type="ECO:0000256" key="1">
    <source>
        <dbReference type="ARBA" id="ARBA00004202"/>
    </source>
</evidence>
<dbReference type="EMBL" id="DSVL01000337">
    <property type="protein sequence ID" value="HFH30016.1"/>
    <property type="molecule type" value="Genomic_DNA"/>
</dbReference>
<keyword evidence="8" id="KW-1278">Translocase</keyword>
<evidence type="ECO:0000256" key="4">
    <source>
        <dbReference type="ARBA" id="ARBA00022597"/>
    </source>
</evidence>
<dbReference type="InterPro" id="IPR003439">
    <property type="entry name" value="ABC_transporter-like_ATP-bd"/>
</dbReference>
<organism evidence="11">
    <name type="scientific">Gracilinema caldarium</name>
    <dbReference type="NCBI Taxonomy" id="215591"/>
    <lineage>
        <taxon>Bacteria</taxon>
        <taxon>Pseudomonadati</taxon>
        <taxon>Spirochaetota</taxon>
        <taxon>Spirochaetia</taxon>
        <taxon>Spirochaetales</taxon>
        <taxon>Breznakiellaceae</taxon>
        <taxon>Gracilinema</taxon>
    </lineage>
</organism>
<sequence length="491" mass="54207">MKLEMSGIWKSFGPVQVLKNMQLQVLPGEIHALVGENGAGKSTLMKILGGVIQKDSGEIRIDDKPVEINKVRDAEKLGIAIIHQELSVIPDMTISENIFLGNELRTSLGLIDEKSMNQRVTEVLSKLGLEVNPKERCRKLGVGQLQLVEIAKALIHRAQLIVMDEPTSALTDHEIDRLFKIIRSLKQEGVSFVYISHRLEELFAICDRLTVLRDGEYIGTADVKDLSFNQVISMMVGREIGDRFPKKTNHSGETILEVQHLSRSGKFDNITFNLRKGEILGIAGLMGAGRTELVRALFGAEPADSGEIKLKGKVVTIGSPKEAMNLGFGLVTEDRKLEGLFLDFKLDFNIMAANFENLSSHGILHKQKITPYVQSLIQSLRVKTSSIYETAKNLSGGNQQKVVVAKWLGRKPEILILDEPTRGVDVGAKREIYEIMNDLASKGVSIIMVSSELPEIIGMSDRVLVLRLGHQAGILESDITQENIMSLATGV</sequence>
<dbReference type="Pfam" id="PF00005">
    <property type="entry name" value="ABC_tran"/>
    <property type="match status" value="2"/>
</dbReference>
<evidence type="ECO:0000256" key="8">
    <source>
        <dbReference type="ARBA" id="ARBA00022967"/>
    </source>
</evidence>
<dbReference type="Gene3D" id="3.40.50.300">
    <property type="entry name" value="P-loop containing nucleotide triphosphate hydrolases"/>
    <property type="match status" value="2"/>
</dbReference>
<keyword evidence="9" id="KW-0472">Membrane</keyword>